<dbReference type="EMBL" id="ML178843">
    <property type="protein sequence ID" value="TFK97974.1"/>
    <property type="molecule type" value="Genomic_DNA"/>
</dbReference>
<feature type="transmembrane region" description="Helical" evidence="2">
    <location>
        <begin position="170"/>
        <end position="190"/>
    </location>
</feature>
<feature type="region of interest" description="Disordered" evidence="1">
    <location>
        <begin position="272"/>
        <end position="310"/>
    </location>
</feature>
<reference evidence="3 4" key="1">
    <citation type="journal article" date="2019" name="Nat. Ecol. Evol.">
        <title>Megaphylogeny resolves global patterns of mushroom evolution.</title>
        <authorList>
            <person name="Varga T."/>
            <person name="Krizsan K."/>
            <person name="Foldi C."/>
            <person name="Dima B."/>
            <person name="Sanchez-Garcia M."/>
            <person name="Sanchez-Ramirez S."/>
            <person name="Szollosi G.J."/>
            <person name="Szarkandi J.G."/>
            <person name="Papp V."/>
            <person name="Albert L."/>
            <person name="Andreopoulos W."/>
            <person name="Angelini C."/>
            <person name="Antonin V."/>
            <person name="Barry K.W."/>
            <person name="Bougher N.L."/>
            <person name="Buchanan P."/>
            <person name="Buyck B."/>
            <person name="Bense V."/>
            <person name="Catcheside P."/>
            <person name="Chovatia M."/>
            <person name="Cooper J."/>
            <person name="Damon W."/>
            <person name="Desjardin D."/>
            <person name="Finy P."/>
            <person name="Geml J."/>
            <person name="Haridas S."/>
            <person name="Hughes K."/>
            <person name="Justo A."/>
            <person name="Karasinski D."/>
            <person name="Kautmanova I."/>
            <person name="Kiss B."/>
            <person name="Kocsube S."/>
            <person name="Kotiranta H."/>
            <person name="LaButti K.M."/>
            <person name="Lechner B.E."/>
            <person name="Liimatainen K."/>
            <person name="Lipzen A."/>
            <person name="Lukacs Z."/>
            <person name="Mihaltcheva S."/>
            <person name="Morgado L.N."/>
            <person name="Niskanen T."/>
            <person name="Noordeloos M.E."/>
            <person name="Ohm R.A."/>
            <person name="Ortiz-Santana B."/>
            <person name="Ovrebo C."/>
            <person name="Racz N."/>
            <person name="Riley R."/>
            <person name="Savchenko A."/>
            <person name="Shiryaev A."/>
            <person name="Soop K."/>
            <person name="Spirin V."/>
            <person name="Szebenyi C."/>
            <person name="Tomsovsky M."/>
            <person name="Tulloss R.E."/>
            <person name="Uehling J."/>
            <person name="Grigoriev I.V."/>
            <person name="Vagvolgyi C."/>
            <person name="Papp T."/>
            <person name="Martin F.M."/>
            <person name="Miettinen O."/>
            <person name="Hibbett D.S."/>
            <person name="Nagy L.G."/>
        </authorList>
    </citation>
    <scope>NUCLEOTIDE SEQUENCE [LARGE SCALE GENOMIC DNA]</scope>
    <source>
        <strain evidence="3 4">CBS 309.79</strain>
    </source>
</reference>
<organism evidence="3 4">
    <name type="scientific">Pterulicium gracile</name>
    <dbReference type="NCBI Taxonomy" id="1884261"/>
    <lineage>
        <taxon>Eukaryota</taxon>
        <taxon>Fungi</taxon>
        <taxon>Dikarya</taxon>
        <taxon>Basidiomycota</taxon>
        <taxon>Agaricomycotina</taxon>
        <taxon>Agaricomycetes</taxon>
        <taxon>Agaricomycetidae</taxon>
        <taxon>Agaricales</taxon>
        <taxon>Pleurotineae</taxon>
        <taxon>Pterulaceae</taxon>
        <taxon>Pterulicium</taxon>
    </lineage>
</organism>
<keyword evidence="2" id="KW-0472">Membrane</keyword>
<evidence type="ECO:0000256" key="2">
    <source>
        <dbReference type="SAM" id="Phobius"/>
    </source>
</evidence>
<dbReference type="OrthoDB" id="3226582at2759"/>
<dbReference type="Proteomes" id="UP000305067">
    <property type="component" value="Unassembled WGS sequence"/>
</dbReference>
<name>A0A5C3Q7A5_9AGAR</name>
<feature type="transmembrane region" description="Helical" evidence="2">
    <location>
        <begin position="20"/>
        <end position="41"/>
    </location>
</feature>
<evidence type="ECO:0000313" key="3">
    <source>
        <dbReference type="EMBL" id="TFK97974.1"/>
    </source>
</evidence>
<protein>
    <submittedName>
        <fullName evidence="3">Uncharacterized protein</fullName>
    </submittedName>
</protein>
<sequence length="310" mass="33911">MHILLKRHPNRRARSKRSTLVSTISASALFLVSTLHLALMILSGVRRFLQGKNAEELYDDINQPSLLADIVLIYRCYIIWDCRWKIIALPCAVFGASGVCGYISASRMSLAKHGSDLFAPEIAPWLKAGGALTVVTNISVTTMIAGRIWWVSRNARNVLPGCYRAKHNRVIAVIIESGGIYSFTLIIFTSLMRIGSQNKIRIVYQALAQLAGITPTLIIVRMGLGLKPQDAAVFSTGPTFNEAPSRWDRPSVDPESQHASVLTIEIQREVDVENGGSGVATDRRATGAGDDEPFALESFHRKGQGKPSGL</sequence>
<gene>
    <name evidence="3" type="ORF">BDV98DRAFT_607234</name>
</gene>
<keyword evidence="2" id="KW-1133">Transmembrane helix</keyword>
<feature type="transmembrane region" description="Helical" evidence="2">
    <location>
        <begin position="87"/>
        <end position="105"/>
    </location>
</feature>
<feature type="transmembrane region" description="Helical" evidence="2">
    <location>
        <begin position="61"/>
        <end position="80"/>
    </location>
</feature>
<feature type="transmembrane region" description="Helical" evidence="2">
    <location>
        <begin position="202"/>
        <end position="220"/>
    </location>
</feature>
<keyword evidence="2" id="KW-0812">Transmembrane</keyword>
<evidence type="ECO:0000256" key="1">
    <source>
        <dbReference type="SAM" id="MobiDB-lite"/>
    </source>
</evidence>
<evidence type="ECO:0000313" key="4">
    <source>
        <dbReference type="Proteomes" id="UP000305067"/>
    </source>
</evidence>
<accession>A0A5C3Q7A5</accession>
<keyword evidence="4" id="KW-1185">Reference proteome</keyword>
<dbReference type="AlphaFoldDB" id="A0A5C3Q7A5"/>
<proteinExistence type="predicted"/>
<feature type="transmembrane region" description="Helical" evidence="2">
    <location>
        <begin position="125"/>
        <end position="150"/>
    </location>
</feature>